<feature type="domain" description="CCHC-type" evidence="3">
    <location>
        <begin position="291"/>
        <end position="307"/>
    </location>
</feature>
<feature type="compositionally biased region" description="Polar residues" evidence="2">
    <location>
        <begin position="480"/>
        <end position="489"/>
    </location>
</feature>
<dbReference type="AlphaFoldDB" id="A0AAN7CXJ0"/>
<feature type="domain" description="CCHC-type" evidence="3">
    <location>
        <begin position="97"/>
        <end position="111"/>
    </location>
</feature>
<sequence>MSWNNDKSTWGAGTANDNSSWGGGDAVNADWGWDNGPATDNGDQTNNNWDNANGPCSGDTHGNDTGNTSSDRACFKCGKLGHKKVDCPNRPVPNGPCCICGEEGHWSRECPTAPALQCKECQSTEHLVKNCPNRICKNCPNRICKNCSETGHTINQCKNPRKIDRSNLPDMEIEEAWARIKRAVQERDIDDIKEAIQIYVKASPKTTYAELERAFRAQNVALWLIAIEKALAPAFVNMDLQGNLGKKYTVTYRFQWSPSRPRDREVWPKDANENLERLNDAGEVVYGGLPKCSNCDEIGHVARSCPQDKVEKPNSFKITCFNCGEKGHRVRDCPTPRVDKFACKNCGQSGHKVADCTQPRSAETTECRKCGEMGHFSRDCPQGSGSHARRNCGQEGHMARNCTEEHNLAMIQCRNCDELGHKNKDCPKPRNMSRVKCDNCKQMGHYKSLCTNPFVPGEADDGGYGGGDGYDARAAEDPNFHNSDTSAANVSIGGADDW</sequence>
<dbReference type="SMART" id="SM00343">
    <property type="entry name" value="ZnF_C2HC"/>
    <property type="match status" value="11"/>
</dbReference>
<feature type="domain" description="CCHC-type" evidence="3">
    <location>
        <begin position="413"/>
        <end position="428"/>
    </location>
</feature>
<organism evidence="4 5">
    <name type="scientific">Corynascus novoguineensis</name>
    <dbReference type="NCBI Taxonomy" id="1126955"/>
    <lineage>
        <taxon>Eukaryota</taxon>
        <taxon>Fungi</taxon>
        <taxon>Dikarya</taxon>
        <taxon>Ascomycota</taxon>
        <taxon>Pezizomycotina</taxon>
        <taxon>Sordariomycetes</taxon>
        <taxon>Sordariomycetidae</taxon>
        <taxon>Sordariales</taxon>
        <taxon>Chaetomiaceae</taxon>
        <taxon>Corynascus</taxon>
    </lineage>
</organism>
<comment type="caution">
    <text evidence="4">The sequence shown here is derived from an EMBL/GenBank/DDBJ whole genome shotgun (WGS) entry which is preliminary data.</text>
</comment>
<feature type="domain" description="CCHC-type" evidence="3">
    <location>
        <begin position="367"/>
        <end position="382"/>
    </location>
</feature>
<feature type="domain" description="CCHC-type" evidence="3">
    <location>
        <begin position="74"/>
        <end position="89"/>
    </location>
</feature>
<name>A0AAN7CXJ0_9PEZI</name>
<dbReference type="EMBL" id="MU857628">
    <property type="protein sequence ID" value="KAK4249097.1"/>
    <property type="molecule type" value="Genomic_DNA"/>
</dbReference>
<feature type="region of interest" description="Disordered" evidence="2">
    <location>
        <begin position="461"/>
        <end position="498"/>
    </location>
</feature>
<dbReference type="GO" id="GO:0003676">
    <property type="term" value="F:nucleic acid binding"/>
    <property type="evidence" value="ECO:0007669"/>
    <property type="project" value="InterPro"/>
</dbReference>
<feature type="domain" description="CCHC-type" evidence="3">
    <location>
        <begin position="320"/>
        <end position="334"/>
    </location>
</feature>
<feature type="compositionally biased region" description="Polar residues" evidence="2">
    <location>
        <begin position="41"/>
        <end position="51"/>
    </location>
</feature>
<dbReference type="InterPro" id="IPR001878">
    <property type="entry name" value="Znf_CCHC"/>
</dbReference>
<dbReference type="InterPro" id="IPR051714">
    <property type="entry name" value="Znf_CCHC_NABP"/>
</dbReference>
<evidence type="ECO:0000256" key="1">
    <source>
        <dbReference type="PROSITE-ProRule" id="PRU00047"/>
    </source>
</evidence>
<keyword evidence="1" id="KW-0479">Metal-binding</keyword>
<reference evidence="4" key="2">
    <citation type="submission" date="2023-05" db="EMBL/GenBank/DDBJ databases">
        <authorList>
            <consortium name="Lawrence Berkeley National Laboratory"/>
            <person name="Steindorff A."/>
            <person name="Hensen N."/>
            <person name="Bonometti L."/>
            <person name="Westerberg I."/>
            <person name="Brannstrom I.O."/>
            <person name="Guillou S."/>
            <person name="Cros-Aarteil S."/>
            <person name="Calhoun S."/>
            <person name="Haridas S."/>
            <person name="Kuo A."/>
            <person name="Mondo S."/>
            <person name="Pangilinan J."/>
            <person name="Riley R."/>
            <person name="Labutti K."/>
            <person name="Andreopoulos B."/>
            <person name="Lipzen A."/>
            <person name="Chen C."/>
            <person name="Yanf M."/>
            <person name="Daum C."/>
            <person name="Ng V."/>
            <person name="Clum A."/>
            <person name="Ohm R."/>
            <person name="Martin F."/>
            <person name="Silar P."/>
            <person name="Natvig D."/>
            <person name="Lalanne C."/>
            <person name="Gautier V."/>
            <person name="Ament-Velasquez S.L."/>
            <person name="Kruys A."/>
            <person name="Hutchinson M.I."/>
            <person name="Powell A.J."/>
            <person name="Barry K."/>
            <person name="Miller A.N."/>
            <person name="Grigoriev I.V."/>
            <person name="Debuchy R."/>
            <person name="Gladieux P."/>
            <person name="Thoren M.H."/>
            <person name="Johannesson H."/>
        </authorList>
    </citation>
    <scope>NUCLEOTIDE SEQUENCE</scope>
    <source>
        <strain evidence="4">CBS 359.72</strain>
    </source>
</reference>
<proteinExistence type="predicted"/>
<accession>A0AAN7CXJ0</accession>
<dbReference type="InterPro" id="IPR036875">
    <property type="entry name" value="Znf_CCHC_sf"/>
</dbReference>
<feature type="domain" description="CCHC-type" evidence="3">
    <location>
        <begin position="391"/>
        <end position="404"/>
    </location>
</feature>
<keyword evidence="1" id="KW-0862">Zinc</keyword>
<dbReference type="PROSITE" id="PS50158">
    <property type="entry name" value="ZF_CCHC"/>
    <property type="match status" value="8"/>
</dbReference>
<dbReference type="Gene3D" id="4.10.60.10">
    <property type="entry name" value="Zinc finger, CCHC-type"/>
    <property type="match status" value="6"/>
</dbReference>
<evidence type="ECO:0000256" key="2">
    <source>
        <dbReference type="SAM" id="MobiDB-lite"/>
    </source>
</evidence>
<evidence type="ECO:0000313" key="4">
    <source>
        <dbReference type="EMBL" id="KAK4249097.1"/>
    </source>
</evidence>
<protein>
    <recommendedName>
        <fullName evidence="3">CCHC-type domain-containing protein</fullName>
    </recommendedName>
</protein>
<gene>
    <name evidence="4" type="ORF">C7999DRAFT_30463</name>
</gene>
<dbReference type="Proteomes" id="UP001303647">
    <property type="component" value="Unassembled WGS sequence"/>
</dbReference>
<feature type="compositionally biased region" description="Basic and acidic residues" evidence="2">
    <location>
        <begin position="470"/>
        <end position="479"/>
    </location>
</feature>
<feature type="domain" description="CCHC-type" evidence="3">
    <location>
        <begin position="343"/>
        <end position="358"/>
    </location>
</feature>
<feature type="region of interest" description="Disordered" evidence="2">
    <location>
        <begin position="1"/>
        <end position="54"/>
    </location>
</feature>
<evidence type="ECO:0000313" key="5">
    <source>
        <dbReference type="Proteomes" id="UP001303647"/>
    </source>
</evidence>
<dbReference type="PANTHER" id="PTHR23002">
    <property type="entry name" value="ZINC FINGER CCHC DOMAIN CONTAINING PROTEIN"/>
    <property type="match status" value="1"/>
</dbReference>
<keyword evidence="5" id="KW-1185">Reference proteome</keyword>
<keyword evidence="1" id="KW-0863">Zinc-finger</keyword>
<reference evidence="4" key="1">
    <citation type="journal article" date="2023" name="Mol. Phylogenet. Evol.">
        <title>Genome-scale phylogeny and comparative genomics of the fungal order Sordariales.</title>
        <authorList>
            <person name="Hensen N."/>
            <person name="Bonometti L."/>
            <person name="Westerberg I."/>
            <person name="Brannstrom I.O."/>
            <person name="Guillou S."/>
            <person name="Cros-Aarteil S."/>
            <person name="Calhoun S."/>
            <person name="Haridas S."/>
            <person name="Kuo A."/>
            <person name="Mondo S."/>
            <person name="Pangilinan J."/>
            <person name="Riley R."/>
            <person name="LaButti K."/>
            <person name="Andreopoulos B."/>
            <person name="Lipzen A."/>
            <person name="Chen C."/>
            <person name="Yan M."/>
            <person name="Daum C."/>
            <person name="Ng V."/>
            <person name="Clum A."/>
            <person name="Steindorff A."/>
            <person name="Ohm R.A."/>
            <person name="Martin F."/>
            <person name="Silar P."/>
            <person name="Natvig D.O."/>
            <person name="Lalanne C."/>
            <person name="Gautier V."/>
            <person name="Ament-Velasquez S.L."/>
            <person name="Kruys A."/>
            <person name="Hutchinson M.I."/>
            <person name="Powell A.J."/>
            <person name="Barry K."/>
            <person name="Miller A.N."/>
            <person name="Grigoriev I.V."/>
            <person name="Debuchy R."/>
            <person name="Gladieux P."/>
            <person name="Hiltunen Thoren M."/>
            <person name="Johannesson H."/>
        </authorList>
    </citation>
    <scope>NUCLEOTIDE SEQUENCE</scope>
    <source>
        <strain evidence="4">CBS 359.72</strain>
    </source>
</reference>
<dbReference type="SUPFAM" id="SSF57756">
    <property type="entry name" value="Retrovirus zinc finger-like domains"/>
    <property type="match status" value="5"/>
</dbReference>
<evidence type="ECO:0000259" key="3">
    <source>
        <dbReference type="PROSITE" id="PS50158"/>
    </source>
</evidence>
<dbReference type="GO" id="GO:0008270">
    <property type="term" value="F:zinc ion binding"/>
    <property type="evidence" value="ECO:0007669"/>
    <property type="project" value="UniProtKB-KW"/>
</dbReference>
<dbReference type="Pfam" id="PF00098">
    <property type="entry name" value="zf-CCHC"/>
    <property type="match status" value="8"/>
</dbReference>